<evidence type="ECO:0000313" key="1">
    <source>
        <dbReference type="EMBL" id="KRX10854.1"/>
    </source>
</evidence>
<dbReference type="EMBL" id="LDAU01000018">
    <property type="protein sequence ID" value="KRX10854.1"/>
    <property type="molecule type" value="Genomic_DNA"/>
</dbReference>
<gene>
    <name evidence="1" type="ORF">PPERSA_12205</name>
</gene>
<dbReference type="Proteomes" id="UP000054937">
    <property type="component" value="Unassembled WGS sequence"/>
</dbReference>
<proteinExistence type="predicted"/>
<keyword evidence="2" id="KW-1185">Reference proteome</keyword>
<evidence type="ECO:0000313" key="2">
    <source>
        <dbReference type="Proteomes" id="UP000054937"/>
    </source>
</evidence>
<protein>
    <submittedName>
        <fullName evidence="1">Uncharacterized protein</fullName>
    </submittedName>
</protein>
<sequence length="235" mass="27877">MSLQVSLKILVGAFFYLKFEKIEEAQKLLTLIFLLGYSSERKLNILMFEIFQNIFGDFRFKSPWSIIKEKLVYEEIKQSQNLEGKQKNLQGKQNSNFIEIQSEQQSSQSEYDEFDEENDEQGELLCDGLNSNQFMDIGYDFLEILNIQVSENKRQKNYQHQDDIQNKIQNIDENNQNDLLFQEKCQIIYFFMFVFLNPNLGLIVENQNADKINVYKMKEFIISLKNNFMDENVNA</sequence>
<accession>A0A0V0R8M5</accession>
<organism evidence="1 2">
    <name type="scientific">Pseudocohnilembus persalinus</name>
    <name type="common">Ciliate</name>
    <dbReference type="NCBI Taxonomy" id="266149"/>
    <lineage>
        <taxon>Eukaryota</taxon>
        <taxon>Sar</taxon>
        <taxon>Alveolata</taxon>
        <taxon>Ciliophora</taxon>
        <taxon>Intramacronucleata</taxon>
        <taxon>Oligohymenophorea</taxon>
        <taxon>Scuticociliatia</taxon>
        <taxon>Philasterida</taxon>
        <taxon>Pseudocohnilembidae</taxon>
        <taxon>Pseudocohnilembus</taxon>
    </lineage>
</organism>
<comment type="caution">
    <text evidence="1">The sequence shown here is derived from an EMBL/GenBank/DDBJ whole genome shotgun (WGS) entry which is preliminary data.</text>
</comment>
<dbReference type="AlphaFoldDB" id="A0A0V0R8M5"/>
<dbReference type="InParanoid" id="A0A0V0R8M5"/>
<name>A0A0V0R8M5_PSEPJ</name>
<reference evidence="1 2" key="1">
    <citation type="journal article" date="2015" name="Sci. Rep.">
        <title>Genome of the facultative scuticociliatosis pathogen Pseudocohnilembus persalinus provides insight into its virulence through horizontal gene transfer.</title>
        <authorList>
            <person name="Xiong J."/>
            <person name="Wang G."/>
            <person name="Cheng J."/>
            <person name="Tian M."/>
            <person name="Pan X."/>
            <person name="Warren A."/>
            <person name="Jiang C."/>
            <person name="Yuan D."/>
            <person name="Miao W."/>
        </authorList>
    </citation>
    <scope>NUCLEOTIDE SEQUENCE [LARGE SCALE GENOMIC DNA]</scope>
    <source>
        <strain evidence="1">36N120E</strain>
    </source>
</reference>